<dbReference type="EMBL" id="CABFUZ020000081">
    <property type="protein sequence ID" value="VVM05188.1"/>
    <property type="molecule type" value="Genomic_DNA"/>
</dbReference>
<protein>
    <submittedName>
        <fullName evidence="6">Glycolate oxidase</fullName>
        <ecNumber evidence="6">1.1.3.15</ecNumber>
    </submittedName>
</protein>
<dbReference type="InterPro" id="IPR016169">
    <property type="entry name" value="FAD-bd_PCMH_sub2"/>
</dbReference>
<keyword evidence="3" id="KW-0274">FAD</keyword>
<dbReference type="Gene3D" id="3.30.70.2740">
    <property type="match status" value="1"/>
</dbReference>
<accession>A0A5E6M750</accession>
<dbReference type="AlphaFoldDB" id="A0A5E6M750"/>
<evidence type="ECO:0000256" key="4">
    <source>
        <dbReference type="ARBA" id="ARBA00023002"/>
    </source>
</evidence>
<keyword evidence="2" id="KW-0285">Flavoprotein</keyword>
<organism evidence="6 7">
    <name type="scientific">Methylacidimicrobium cyclopophantes</name>
    <dbReference type="NCBI Taxonomy" id="1041766"/>
    <lineage>
        <taxon>Bacteria</taxon>
        <taxon>Pseudomonadati</taxon>
        <taxon>Verrucomicrobiota</taxon>
        <taxon>Methylacidimicrobium</taxon>
    </lineage>
</organism>
<sequence>MQRLRKALPEGALLSKPEELRPYECDGLTAYRQLPLAVAIPETVAQVQEILRICEEVRLPVIPRGAGTGLSAGALPRKDGLVLSMARFRNILAVDPLNRTARVESGVTNRAISEAAAPYGLFYAPDPSSGVACTIGGNIAENAGGLHCLKYGLTVHNVLSVKIVTAKGNLLTLGAQGFDSPGFDLLALFIGSEGLLGVVVEATVRLLPRPPSSRLILAAFPSVESAARAVRLLIGRGLMPAALEMMDNLAIRAAEDFVHAGYPVDAAALLLCELDGLPEEVEDQIALAEDSLRESGANFLRLSSSEEERLLLWKGRKSAFPAVGRIAPDYYCMDGTIPRRAIPAALRRIAELSNAYGLRVANVFHAGDGNLHPLILYDASRPEELERVEKLGGRILELCVELGGVITGEHGVGAEKLDPMCLQFRAPELRQFHRIKTAFDPHGILNPGKAVPTLHRCAELGAMHVHQGKVPFPEIERF</sequence>
<dbReference type="PANTHER" id="PTHR42934">
    <property type="entry name" value="GLYCOLATE OXIDASE SUBUNIT GLCD"/>
    <property type="match status" value="1"/>
</dbReference>
<reference evidence="6" key="1">
    <citation type="submission" date="2019-09" db="EMBL/GenBank/DDBJ databases">
        <authorList>
            <person name="Cremers G."/>
        </authorList>
    </citation>
    <scope>NUCLEOTIDE SEQUENCE [LARGE SCALE GENOMIC DNA]</scope>
    <source>
        <strain evidence="6">3B</strain>
    </source>
</reference>
<keyword evidence="4 6" id="KW-0560">Oxidoreductase</keyword>
<dbReference type="InterPro" id="IPR016171">
    <property type="entry name" value="Vanillyl_alc_oxidase_C-sub2"/>
</dbReference>
<comment type="caution">
    <text evidence="6">The sequence shown here is derived from an EMBL/GenBank/DDBJ whole genome shotgun (WGS) entry which is preliminary data.</text>
</comment>
<dbReference type="InterPro" id="IPR036318">
    <property type="entry name" value="FAD-bd_PCMH-like_sf"/>
</dbReference>
<dbReference type="Gene3D" id="1.10.45.10">
    <property type="entry name" value="Vanillyl-alcohol Oxidase, Chain A, domain 4"/>
    <property type="match status" value="1"/>
</dbReference>
<proteinExistence type="predicted"/>
<dbReference type="SUPFAM" id="SSF56176">
    <property type="entry name" value="FAD-binding/transporter-associated domain-like"/>
    <property type="match status" value="1"/>
</dbReference>
<evidence type="ECO:0000313" key="7">
    <source>
        <dbReference type="Proteomes" id="UP000381693"/>
    </source>
</evidence>
<evidence type="ECO:0000256" key="1">
    <source>
        <dbReference type="ARBA" id="ARBA00001974"/>
    </source>
</evidence>
<name>A0A5E6M750_9BACT</name>
<keyword evidence="7" id="KW-1185">Reference proteome</keyword>
<dbReference type="Pfam" id="PF01565">
    <property type="entry name" value="FAD_binding_4"/>
    <property type="match status" value="1"/>
</dbReference>
<evidence type="ECO:0000259" key="5">
    <source>
        <dbReference type="PROSITE" id="PS51387"/>
    </source>
</evidence>
<dbReference type="InterPro" id="IPR016164">
    <property type="entry name" value="FAD-linked_Oxase-like_C"/>
</dbReference>
<dbReference type="InterPro" id="IPR004113">
    <property type="entry name" value="FAD-bd_oxidored_4_C"/>
</dbReference>
<evidence type="ECO:0000313" key="6">
    <source>
        <dbReference type="EMBL" id="VVM05188.1"/>
    </source>
</evidence>
<dbReference type="SUPFAM" id="SSF55103">
    <property type="entry name" value="FAD-linked oxidases, C-terminal domain"/>
    <property type="match status" value="1"/>
</dbReference>
<dbReference type="EC" id="1.1.3.15" evidence="6"/>
<evidence type="ECO:0000256" key="2">
    <source>
        <dbReference type="ARBA" id="ARBA00022630"/>
    </source>
</evidence>
<comment type="cofactor">
    <cofactor evidence="1">
        <name>FAD</name>
        <dbReference type="ChEBI" id="CHEBI:57692"/>
    </cofactor>
</comment>
<dbReference type="Pfam" id="PF02913">
    <property type="entry name" value="FAD-oxidase_C"/>
    <property type="match status" value="1"/>
</dbReference>
<dbReference type="GO" id="GO:0003973">
    <property type="term" value="F:(S)-2-hydroxy-acid oxidase activity"/>
    <property type="evidence" value="ECO:0007669"/>
    <property type="project" value="UniProtKB-EC"/>
</dbReference>
<dbReference type="Proteomes" id="UP000381693">
    <property type="component" value="Unassembled WGS sequence"/>
</dbReference>
<gene>
    <name evidence="6" type="primary">glcD</name>
    <name evidence="6" type="ORF">MAMC_00460</name>
</gene>
<dbReference type="Gene3D" id="3.30.465.10">
    <property type="match status" value="1"/>
</dbReference>
<dbReference type="InterPro" id="IPR051914">
    <property type="entry name" value="FAD-linked_OxidoTrans_Type4"/>
</dbReference>
<dbReference type="PANTHER" id="PTHR42934:SF1">
    <property type="entry name" value="GLYCOLATE OXIDASE SUBUNIT GLCD"/>
    <property type="match status" value="1"/>
</dbReference>
<feature type="domain" description="FAD-binding PCMH-type" evidence="5">
    <location>
        <begin position="31"/>
        <end position="209"/>
    </location>
</feature>
<evidence type="ECO:0000256" key="3">
    <source>
        <dbReference type="ARBA" id="ARBA00022827"/>
    </source>
</evidence>
<dbReference type="InterPro" id="IPR006094">
    <property type="entry name" value="Oxid_FAD_bind_N"/>
</dbReference>
<dbReference type="GO" id="GO:0071949">
    <property type="term" value="F:FAD binding"/>
    <property type="evidence" value="ECO:0007669"/>
    <property type="project" value="InterPro"/>
</dbReference>
<dbReference type="InterPro" id="IPR016166">
    <property type="entry name" value="FAD-bd_PCMH"/>
</dbReference>
<dbReference type="PROSITE" id="PS51387">
    <property type="entry name" value="FAD_PCMH"/>
    <property type="match status" value="1"/>
</dbReference>